<dbReference type="EMBL" id="FQWQ01000003">
    <property type="protein sequence ID" value="SHH63921.1"/>
    <property type="molecule type" value="Genomic_DNA"/>
</dbReference>
<dbReference type="AlphaFoldDB" id="A0A1M5ULU2"/>
<organism evidence="3 4">
    <name type="scientific">Chryseolinea serpens</name>
    <dbReference type="NCBI Taxonomy" id="947013"/>
    <lineage>
        <taxon>Bacteria</taxon>
        <taxon>Pseudomonadati</taxon>
        <taxon>Bacteroidota</taxon>
        <taxon>Cytophagia</taxon>
        <taxon>Cytophagales</taxon>
        <taxon>Fulvivirgaceae</taxon>
        <taxon>Chryseolinea</taxon>
    </lineage>
</organism>
<dbReference type="PROSITE" id="PS50943">
    <property type="entry name" value="HTH_CROC1"/>
    <property type="match status" value="1"/>
</dbReference>
<dbReference type="STRING" id="947013.SAMN04488109_4767"/>
<dbReference type="Proteomes" id="UP000184212">
    <property type="component" value="Unassembled WGS sequence"/>
</dbReference>
<dbReference type="InterPro" id="IPR010982">
    <property type="entry name" value="Lambda_DNA-bd_dom_sf"/>
</dbReference>
<evidence type="ECO:0000256" key="1">
    <source>
        <dbReference type="ARBA" id="ARBA00007227"/>
    </source>
</evidence>
<dbReference type="InterPro" id="IPR052345">
    <property type="entry name" value="Rad_response_metalloprotease"/>
</dbReference>
<accession>A0A1M5ULU2</accession>
<dbReference type="SUPFAM" id="SSF47413">
    <property type="entry name" value="lambda repressor-like DNA-binding domains"/>
    <property type="match status" value="1"/>
</dbReference>
<dbReference type="Pfam" id="PF06114">
    <property type="entry name" value="Peptidase_M78"/>
    <property type="match status" value="1"/>
</dbReference>
<proteinExistence type="inferred from homology"/>
<dbReference type="PANTHER" id="PTHR43236:SF1">
    <property type="entry name" value="BLL7220 PROTEIN"/>
    <property type="match status" value="1"/>
</dbReference>
<keyword evidence="4" id="KW-1185">Reference proteome</keyword>
<evidence type="ECO:0000259" key="2">
    <source>
        <dbReference type="PROSITE" id="PS50943"/>
    </source>
</evidence>
<sequence>MTLFNPEMLVLARESRGLTQKELAEKINIGQGTLSKIENGIFPVDEHISVLSATLNYPKSFFYQTSKIYQPSEYFFRKKLSLSKKELDKIKAITSIFRFNIDSLLRSVNLKEMDIPIWNVEIHGTPSQAARYLRSYWSIPRGRIESLIGALENKGIIVLEFAFDSPKFDGLSLFAESGTPIIFVNKTLSSDRQRLTVAHELGHLVLHCRQIIASIRDVEDEAFEFASELLMPADEIYGSLLKLSLAKLADLKRYWKTSMASIIFHARRMKAITENQYKYLWIQMGSNGYRVKEPVALDFPKEKPSLLGEILDAHINTLNYTIEELSSVFHLHPSEIEHSYFAINEKFVTIKRAV</sequence>
<dbReference type="InterPro" id="IPR010359">
    <property type="entry name" value="IrrE_HExxH"/>
</dbReference>
<reference evidence="3 4" key="1">
    <citation type="submission" date="2016-11" db="EMBL/GenBank/DDBJ databases">
        <authorList>
            <person name="Jaros S."/>
            <person name="Januszkiewicz K."/>
            <person name="Wedrychowicz H."/>
        </authorList>
    </citation>
    <scope>NUCLEOTIDE SEQUENCE [LARGE SCALE GENOMIC DNA]</scope>
    <source>
        <strain evidence="3 4">DSM 24574</strain>
    </source>
</reference>
<evidence type="ECO:0000313" key="3">
    <source>
        <dbReference type="EMBL" id="SHH63921.1"/>
    </source>
</evidence>
<dbReference type="Gene3D" id="1.10.10.2910">
    <property type="match status" value="1"/>
</dbReference>
<dbReference type="Gene3D" id="1.10.260.40">
    <property type="entry name" value="lambda repressor-like DNA-binding domains"/>
    <property type="match status" value="1"/>
</dbReference>
<dbReference type="Pfam" id="PF01381">
    <property type="entry name" value="HTH_3"/>
    <property type="match status" value="1"/>
</dbReference>
<protein>
    <submittedName>
        <fullName evidence="3">Zn-dependent peptidase ImmA, M78 family</fullName>
    </submittedName>
</protein>
<dbReference type="InterPro" id="IPR001387">
    <property type="entry name" value="Cro/C1-type_HTH"/>
</dbReference>
<name>A0A1M5ULU2_9BACT</name>
<comment type="similarity">
    <text evidence="1">Belongs to the short-chain fatty acyl-CoA assimilation regulator (ScfR) family.</text>
</comment>
<dbReference type="GO" id="GO:0003677">
    <property type="term" value="F:DNA binding"/>
    <property type="evidence" value="ECO:0007669"/>
    <property type="project" value="InterPro"/>
</dbReference>
<evidence type="ECO:0000313" key="4">
    <source>
        <dbReference type="Proteomes" id="UP000184212"/>
    </source>
</evidence>
<dbReference type="CDD" id="cd00093">
    <property type="entry name" value="HTH_XRE"/>
    <property type="match status" value="1"/>
</dbReference>
<dbReference type="RefSeq" id="WP_073139057.1">
    <property type="nucleotide sequence ID" value="NZ_FQWQ01000003.1"/>
</dbReference>
<dbReference type="SMART" id="SM00530">
    <property type="entry name" value="HTH_XRE"/>
    <property type="match status" value="1"/>
</dbReference>
<dbReference type="OrthoDB" id="9794834at2"/>
<gene>
    <name evidence="3" type="ORF">SAMN04488109_4767</name>
</gene>
<feature type="domain" description="HTH cro/C1-type" evidence="2">
    <location>
        <begin position="9"/>
        <end position="62"/>
    </location>
</feature>
<dbReference type="PANTHER" id="PTHR43236">
    <property type="entry name" value="ANTITOXIN HIGA1"/>
    <property type="match status" value="1"/>
</dbReference>